<protein>
    <submittedName>
        <fullName evidence="1">Uncharacterized protein</fullName>
    </submittedName>
</protein>
<dbReference type="EMBL" id="JABFOF010000008">
    <property type="protein sequence ID" value="KAG2384936.1"/>
    <property type="molecule type" value="Genomic_DNA"/>
</dbReference>
<organism evidence="1 2">
    <name type="scientific">Phaseolus angularis</name>
    <name type="common">Azuki bean</name>
    <name type="synonym">Vigna angularis</name>
    <dbReference type="NCBI Taxonomy" id="3914"/>
    <lineage>
        <taxon>Eukaryota</taxon>
        <taxon>Viridiplantae</taxon>
        <taxon>Streptophyta</taxon>
        <taxon>Embryophyta</taxon>
        <taxon>Tracheophyta</taxon>
        <taxon>Spermatophyta</taxon>
        <taxon>Magnoliopsida</taxon>
        <taxon>eudicotyledons</taxon>
        <taxon>Gunneridae</taxon>
        <taxon>Pentapetalae</taxon>
        <taxon>rosids</taxon>
        <taxon>fabids</taxon>
        <taxon>Fabales</taxon>
        <taxon>Fabaceae</taxon>
        <taxon>Papilionoideae</taxon>
        <taxon>50 kb inversion clade</taxon>
        <taxon>NPAAA clade</taxon>
        <taxon>indigoferoid/millettioid clade</taxon>
        <taxon>Phaseoleae</taxon>
        <taxon>Vigna</taxon>
    </lineage>
</organism>
<accession>A0A8T0JWJ0</accession>
<sequence length="61" mass="6862">MHIFDVMTLLTQLDANMMLQDSGGHNCMFGVHREIQIVHTLEGILQSSSSSHFSKRLCSEV</sequence>
<dbReference type="AlphaFoldDB" id="A0A8T0JWJ0"/>
<evidence type="ECO:0000313" key="2">
    <source>
        <dbReference type="Proteomes" id="UP000743370"/>
    </source>
</evidence>
<reference evidence="1 2" key="1">
    <citation type="submission" date="2020-05" db="EMBL/GenBank/DDBJ databases">
        <title>Vigna angularis (adzuki bean) Var. LongXiaoDou No. 4 denovo assembly.</title>
        <authorList>
            <person name="Xiang H."/>
        </authorList>
    </citation>
    <scope>NUCLEOTIDE SEQUENCE [LARGE SCALE GENOMIC DNA]</scope>
    <source>
        <tissue evidence="1">Leaf</tissue>
    </source>
</reference>
<proteinExistence type="predicted"/>
<dbReference type="Proteomes" id="UP000743370">
    <property type="component" value="Unassembled WGS sequence"/>
</dbReference>
<comment type="caution">
    <text evidence="1">The sequence shown here is derived from an EMBL/GenBank/DDBJ whole genome shotgun (WGS) entry which is preliminary data.</text>
</comment>
<gene>
    <name evidence="1" type="ORF">HKW66_Vig0120280</name>
</gene>
<evidence type="ECO:0000313" key="1">
    <source>
        <dbReference type="EMBL" id="KAG2384936.1"/>
    </source>
</evidence>
<name>A0A8T0JWJ0_PHAAN</name>